<feature type="region of interest" description="Disordered" evidence="1">
    <location>
        <begin position="1"/>
        <end position="36"/>
    </location>
</feature>
<dbReference type="PANTHER" id="PTHR42085:SF7">
    <property type="entry name" value="F-BOX DOMAIN-CONTAINING PROTEIN"/>
    <property type="match status" value="1"/>
</dbReference>
<gene>
    <name evidence="2" type="ORF">CLAFUR5_09099</name>
</gene>
<dbReference type="Proteomes" id="UP000756132">
    <property type="component" value="Chromosome 9"/>
</dbReference>
<feature type="compositionally biased region" description="Basic and acidic residues" evidence="1">
    <location>
        <begin position="16"/>
        <end position="26"/>
    </location>
</feature>
<evidence type="ECO:0000256" key="1">
    <source>
        <dbReference type="SAM" id="MobiDB-lite"/>
    </source>
</evidence>
<accession>A0A9Q8PGR9</accession>
<sequence>MSAIPAHTTNITAESSEDRTGTEDNPTKPAIHHGNTGDMDITEVRALTFDRLRYHYPYLKDAALEAILDTTTAAIIDGVKKQEPVMVAIKARISFLGLPAELRNAIYEIVLPENDRELKIDMALRSLAGYSLQNVVRVSRRIRAETLSVFCADNAVPLRVECEGTNDAWTSHYEITRCFFSTETVAKIKDFGKLQFGLVKAVELEVKHSMNGGPASCSLPFSAEDLAKLLSLEEYGIQAESVEIKRHCRCSHRQRQVWD</sequence>
<dbReference type="AlphaFoldDB" id="A0A9Q8PGR9"/>
<dbReference type="EMBL" id="CP090171">
    <property type="protein sequence ID" value="UJO22130.1"/>
    <property type="molecule type" value="Genomic_DNA"/>
</dbReference>
<dbReference type="OrthoDB" id="62952at2759"/>
<evidence type="ECO:0000313" key="2">
    <source>
        <dbReference type="EMBL" id="UJO22130.1"/>
    </source>
</evidence>
<dbReference type="RefSeq" id="XP_047766496.1">
    <property type="nucleotide sequence ID" value="XM_047908247.1"/>
</dbReference>
<dbReference type="InterPro" id="IPR038883">
    <property type="entry name" value="AN11006-like"/>
</dbReference>
<reference evidence="2" key="2">
    <citation type="journal article" date="2022" name="Microb. Genom.">
        <title>A chromosome-scale genome assembly of the tomato pathogen Cladosporium fulvum reveals a compartmentalized genome architecture and the presence of a dispensable chromosome.</title>
        <authorList>
            <person name="Zaccaron A.Z."/>
            <person name="Chen L.H."/>
            <person name="Samaras A."/>
            <person name="Stergiopoulos I."/>
        </authorList>
    </citation>
    <scope>NUCLEOTIDE SEQUENCE</scope>
    <source>
        <strain evidence="2">Race5_Kim</strain>
    </source>
</reference>
<proteinExistence type="predicted"/>
<organism evidence="2 3">
    <name type="scientific">Passalora fulva</name>
    <name type="common">Tomato leaf mold</name>
    <name type="synonym">Cladosporium fulvum</name>
    <dbReference type="NCBI Taxonomy" id="5499"/>
    <lineage>
        <taxon>Eukaryota</taxon>
        <taxon>Fungi</taxon>
        <taxon>Dikarya</taxon>
        <taxon>Ascomycota</taxon>
        <taxon>Pezizomycotina</taxon>
        <taxon>Dothideomycetes</taxon>
        <taxon>Dothideomycetidae</taxon>
        <taxon>Mycosphaerellales</taxon>
        <taxon>Mycosphaerellaceae</taxon>
        <taxon>Fulvia</taxon>
    </lineage>
</organism>
<evidence type="ECO:0000313" key="3">
    <source>
        <dbReference type="Proteomes" id="UP000756132"/>
    </source>
</evidence>
<keyword evidence="3" id="KW-1185">Reference proteome</keyword>
<dbReference type="PANTHER" id="PTHR42085">
    <property type="entry name" value="F-BOX DOMAIN-CONTAINING PROTEIN"/>
    <property type="match status" value="1"/>
</dbReference>
<evidence type="ECO:0008006" key="4">
    <source>
        <dbReference type="Google" id="ProtNLM"/>
    </source>
</evidence>
<dbReference type="KEGG" id="ffu:CLAFUR5_09099"/>
<protein>
    <recommendedName>
        <fullName evidence="4">F-box domain-containing protein</fullName>
    </recommendedName>
</protein>
<name>A0A9Q8PGR9_PASFU</name>
<dbReference type="GeneID" id="71988977"/>
<reference evidence="2" key="1">
    <citation type="submission" date="2021-12" db="EMBL/GenBank/DDBJ databases">
        <authorList>
            <person name="Zaccaron A."/>
            <person name="Stergiopoulos I."/>
        </authorList>
    </citation>
    <scope>NUCLEOTIDE SEQUENCE</scope>
    <source>
        <strain evidence="2">Race5_Kim</strain>
    </source>
</reference>